<keyword evidence="1" id="KW-0328">Glycosyltransferase</keyword>
<name>A0A2A9ENW9_9MICO</name>
<evidence type="ECO:0000256" key="3">
    <source>
        <dbReference type="SAM" id="MobiDB-lite"/>
    </source>
</evidence>
<gene>
    <name evidence="4" type="ORF">ATJ97_2460</name>
</gene>
<sequence length="368" mass="37766">MSRGVGPPFGPVSGTGRGADNGGDGDVLVLRALGLGDAFAGVAALRGVRRAFPARRLVLAAPAGVGSWLRDHGIVDDVLPTSGLDQPLAYDGTGHVAVNLHGRGPQSHRLLASTHPDELVAFGCAKASHAGPEWRPDEHEVDRWCRLVRSAGGDCSPEDLRIPVPDASGGRVRVGASAAHTPRAPHGGPARREDTAAPVVVHPGAASNARRWSAERWTAVAGELAATRHEVVVTGSGDEVPLCEQIAADAGPGVRSVAGTLDLSGLAEVVAGARLLVCGDTGVAHLATAFATPSVLLFGPTPPAWWGPAIDPHLHAVLWHGTGPGDPHADTVDPALEAIDVEEVVRSAHHLLATTGAPESPPQSARCR</sequence>
<dbReference type="Pfam" id="PF01075">
    <property type="entry name" value="Glyco_transf_9"/>
    <property type="match status" value="1"/>
</dbReference>
<dbReference type="Gene3D" id="3.40.50.2000">
    <property type="entry name" value="Glycogen Phosphorylase B"/>
    <property type="match status" value="2"/>
</dbReference>
<evidence type="ECO:0000313" key="4">
    <source>
        <dbReference type="EMBL" id="PFG39940.1"/>
    </source>
</evidence>
<keyword evidence="5" id="KW-1185">Reference proteome</keyword>
<dbReference type="CDD" id="cd03789">
    <property type="entry name" value="GT9_LPS_heptosyltransferase"/>
    <property type="match status" value="1"/>
</dbReference>
<dbReference type="Proteomes" id="UP000222106">
    <property type="component" value="Unassembled WGS sequence"/>
</dbReference>
<evidence type="ECO:0000313" key="5">
    <source>
        <dbReference type="Proteomes" id="UP000222106"/>
    </source>
</evidence>
<evidence type="ECO:0000256" key="1">
    <source>
        <dbReference type="ARBA" id="ARBA00022676"/>
    </source>
</evidence>
<dbReference type="GO" id="GO:0005829">
    <property type="term" value="C:cytosol"/>
    <property type="evidence" value="ECO:0007669"/>
    <property type="project" value="TreeGrafter"/>
</dbReference>
<feature type="region of interest" description="Disordered" evidence="3">
    <location>
        <begin position="1"/>
        <end position="21"/>
    </location>
</feature>
<organism evidence="4 5">
    <name type="scientific">Georgenia soli</name>
    <dbReference type="NCBI Taxonomy" id="638953"/>
    <lineage>
        <taxon>Bacteria</taxon>
        <taxon>Bacillati</taxon>
        <taxon>Actinomycetota</taxon>
        <taxon>Actinomycetes</taxon>
        <taxon>Micrococcales</taxon>
        <taxon>Bogoriellaceae</taxon>
        <taxon>Georgenia</taxon>
    </lineage>
</organism>
<feature type="region of interest" description="Disordered" evidence="3">
    <location>
        <begin position="158"/>
        <end position="192"/>
    </location>
</feature>
<accession>A0A2A9ENW9</accession>
<dbReference type="PANTHER" id="PTHR30160:SF1">
    <property type="entry name" value="LIPOPOLYSACCHARIDE 1,2-N-ACETYLGLUCOSAMINETRANSFERASE-RELATED"/>
    <property type="match status" value="1"/>
</dbReference>
<proteinExistence type="predicted"/>
<dbReference type="GO" id="GO:0009244">
    <property type="term" value="P:lipopolysaccharide core region biosynthetic process"/>
    <property type="evidence" value="ECO:0007669"/>
    <property type="project" value="TreeGrafter"/>
</dbReference>
<reference evidence="4 5" key="1">
    <citation type="submission" date="2017-10" db="EMBL/GenBank/DDBJ databases">
        <title>Sequencing the genomes of 1000 actinobacteria strains.</title>
        <authorList>
            <person name="Klenk H.-P."/>
        </authorList>
    </citation>
    <scope>NUCLEOTIDE SEQUENCE [LARGE SCALE GENOMIC DNA]</scope>
    <source>
        <strain evidence="4 5">DSM 21838</strain>
    </source>
</reference>
<dbReference type="InterPro" id="IPR051199">
    <property type="entry name" value="LPS_LOS_Heptosyltrfase"/>
</dbReference>
<dbReference type="AlphaFoldDB" id="A0A2A9ENW9"/>
<protein>
    <submittedName>
        <fullName evidence="4">ADP-heptose:LPS heptosyltransferase</fullName>
    </submittedName>
</protein>
<comment type="caution">
    <text evidence="4">The sequence shown here is derived from an EMBL/GenBank/DDBJ whole genome shotgun (WGS) entry which is preliminary data.</text>
</comment>
<dbReference type="RefSeq" id="WP_245862427.1">
    <property type="nucleotide sequence ID" value="NZ_PDJI01000004.1"/>
</dbReference>
<dbReference type="GO" id="GO:0008713">
    <property type="term" value="F:ADP-heptose-lipopolysaccharide heptosyltransferase activity"/>
    <property type="evidence" value="ECO:0007669"/>
    <property type="project" value="TreeGrafter"/>
</dbReference>
<evidence type="ECO:0000256" key="2">
    <source>
        <dbReference type="ARBA" id="ARBA00022679"/>
    </source>
</evidence>
<dbReference type="SUPFAM" id="SSF53756">
    <property type="entry name" value="UDP-Glycosyltransferase/glycogen phosphorylase"/>
    <property type="match status" value="1"/>
</dbReference>
<dbReference type="PANTHER" id="PTHR30160">
    <property type="entry name" value="TETRAACYLDISACCHARIDE 4'-KINASE-RELATED"/>
    <property type="match status" value="1"/>
</dbReference>
<dbReference type="EMBL" id="PDJI01000004">
    <property type="protein sequence ID" value="PFG39940.1"/>
    <property type="molecule type" value="Genomic_DNA"/>
</dbReference>
<keyword evidence="2 4" id="KW-0808">Transferase</keyword>
<dbReference type="InterPro" id="IPR002201">
    <property type="entry name" value="Glyco_trans_9"/>
</dbReference>